<evidence type="ECO:0000256" key="5">
    <source>
        <dbReference type="ARBA" id="ARBA00023136"/>
    </source>
</evidence>
<evidence type="ECO:0000313" key="9">
    <source>
        <dbReference type="EMBL" id="CAH0389393.1"/>
    </source>
</evidence>
<evidence type="ECO:0000256" key="4">
    <source>
        <dbReference type="ARBA" id="ARBA00022989"/>
    </source>
</evidence>
<reference evidence="9" key="1">
    <citation type="submission" date="2021-12" db="EMBL/GenBank/DDBJ databases">
        <authorList>
            <person name="King R."/>
        </authorList>
    </citation>
    <scope>NUCLEOTIDE SEQUENCE</scope>
</reference>
<keyword evidence="6" id="KW-0675">Receptor</keyword>
<protein>
    <recommendedName>
        <fullName evidence="11">Ionotropic receptor</fullName>
    </recommendedName>
</protein>
<dbReference type="PANTHER" id="PTHR42643">
    <property type="entry name" value="IONOTROPIC RECEPTOR 20A-RELATED"/>
    <property type="match status" value="1"/>
</dbReference>
<dbReference type="PANTHER" id="PTHR42643:SF24">
    <property type="entry name" value="IONOTROPIC RECEPTOR 60A"/>
    <property type="match status" value="1"/>
</dbReference>
<evidence type="ECO:0008006" key="11">
    <source>
        <dbReference type="Google" id="ProtNLM"/>
    </source>
</evidence>
<keyword evidence="3 8" id="KW-0812">Transmembrane</keyword>
<dbReference type="AlphaFoldDB" id="A0A9P0ADF7"/>
<evidence type="ECO:0000256" key="8">
    <source>
        <dbReference type="SAM" id="Phobius"/>
    </source>
</evidence>
<evidence type="ECO:0000256" key="1">
    <source>
        <dbReference type="ARBA" id="ARBA00004651"/>
    </source>
</evidence>
<dbReference type="GO" id="GO:0005886">
    <property type="term" value="C:plasma membrane"/>
    <property type="evidence" value="ECO:0007669"/>
    <property type="project" value="UniProtKB-SubCell"/>
</dbReference>
<evidence type="ECO:0000256" key="7">
    <source>
        <dbReference type="ARBA" id="ARBA00023180"/>
    </source>
</evidence>
<dbReference type="InterPro" id="IPR052192">
    <property type="entry name" value="Insect_Ionotropic_Sensory_Rcpt"/>
</dbReference>
<dbReference type="Proteomes" id="UP001152759">
    <property type="component" value="Chromosome 4"/>
</dbReference>
<gene>
    <name evidence="9" type="ORF">BEMITA_LOCUS8226</name>
</gene>
<sequence>MDQWEPMVSVAVNVCQEIVNISQQPLFYTINLKSDVFGMHFIQQLHEASVQTILISHPSEMNRVVISDHGKNMIFILEDIYELLNFIFHTIAKKNSLRSHQNFVSRQKNNGNHSMEDLPQYCIKVDERLLRVNEEKMCDEQVNMTREDLEAGSVLPDHVFNKTRGFYGSKIWNAKNYLVFVLKSIAPIPPSHRHRAGLPCQKWTNETINNHSHVDLIDSLMFCFKFFWRFFKGQRTLICHPGGCEQYDPFTENLVSQGEEAGEDFFDFSWSDMHLKVLRVYGSQADWMKENLDYIVREDYKADFDSKFLVTFPYIAHSLNCNVYEVYHASHEVDADLKFDIDLHQVDIGINHGGIDYSQFDFSVSFDSGALGIAVPHSGFMSQVFLSGMTTLLSERVPQSDIDSLKMLEESHVLIQTQTFFNVKDIQSSFDRQGISEALKGKLVDSLEFYTDKMINAVDPTLFFANYPRRYENRSLFIGNISRSLVEKMEECIRSVATTDAVLVHLPIATTPKESLFMRHFLMTEEFEYHLMKEYIMTDPWMIVFKKNSFVFDRLNKIIARYLETGHTRKALEKLIPSNLRFDVSSGTIEGKKPRPYNIDDLQSAFIGLIVGLFLSFLVFLYELSIDDLQDTVVVKILCYFKNAYLTKIRR</sequence>
<keyword evidence="5 8" id="KW-0472">Membrane</keyword>
<feature type="transmembrane region" description="Helical" evidence="8">
    <location>
        <begin position="602"/>
        <end position="622"/>
    </location>
</feature>
<organism evidence="9 10">
    <name type="scientific">Bemisia tabaci</name>
    <name type="common">Sweetpotato whitefly</name>
    <name type="synonym">Aleurodes tabaci</name>
    <dbReference type="NCBI Taxonomy" id="7038"/>
    <lineage>
        <taxon>Eukaryota</taxon>
        <taxon>Metazoa</taxon>
        <taxon>Ecdysozoa</taxon>
        <taxon>Arthropoda</taxon>
        <taxon>Hexapoda</taxon>
        <taxon>Insecta</taxon>
        <taxon>Pterygota</taxon>
        <taxon>Neoptera</taxon>
        <taxon>Paraneoptera</taxon>
        <taxon>Hemiptera</taxon>
        <taxon>Sternorrhyncha</taxon>
        <taxon>Aleyrodoidea</taxon>
        <taxon>Aleyrodidae</taxon>
        <taxon>Aleyrodinae</taxon>
        <taxon>Bemisia</taxon>
    </lineage>
</organism>
<accession>A0A9P0ADF7</accession>
<evidence type="ECO:0000256" key="3">
    <source>
        <dbReference type="ARBA" id="ARBA00022692"/>
    </source>
</evidence>
<evidence type="ECO:0000256" key="2">
    <source>
        <dbReference type="ARBA" id="ARBA00022475"/>
    </source>
</evidence>
<evidence type="ECO:0000256" key="6">
    <source>
        <dbReference type="ARBA" id="ARBA00023170"/>
    </source>
</evidence>
<evidence type="ECO:0000313" key="10">
    <source>
        <dbReference type="Proteomes" id="UP001152759"/>
    </source>
</evidence>
<keyword evidence="7" id="KW-0325">Glycoprotein</keyword>
<keyword evidence="4 8" id="KW-1133">Transmembrane helix</keyword>
<comment type="subcellular location">
    <subcellularLocation>
        <location evidence="1">Cell membrane</location>
        <topology evidence="1">Multi-pass membrane protein</topology>
    </subcellularLocation>
</comment>
<keyword evidence="10" id="KW-1185">Reference proteome</keyword>
<name>A0A9P0ADF7_BEMTA</name>
<proteinExistence type="predicted"/>
<dbReference type="EMBL" id="OU963865">
    <property type="protein sequence ID" value="CAH0389393.1"/>
    <property type="molecule type" value="Genomic_DNA"/>
</dbReference>
<keyword evidence="2" id="KW-1003">Cell membrane</keyword>